<sequence>MAEFGTSGSRVAQPGPTGPPPGGSRWWLGFTIIAEEAFSCGEEPRDGLLGCRRARTLITLCSLAAVRRQGAEDGRIIPGFMCQVRDALL</sequence>
<protein>
    <submittedName>
        <fullName evidence="2">Uncharacterized protein</fullName>
    </submittedName>
</protein>
<dbReference type="AlphaFoldDB" id="A0A9X9LPR8"/>
<comment type="caution">
    <text evidence="2">The sequence shown here is derived from an EMBL/GenBank/DDBJ whole genome shotgun (WGS) entry which is preliminary data.</text>
</comment>
<evidence type="ECO:0000313" key="3">
    <source>
        <dbReference type="Proteomes" id="UP000269945"/>
    </source>
</evidence>
<gene>
    <name evidence="2" type="ORF">BN2614_LOCUS2</name>
</gene>
<dbReference type="Proteomes" id="UP000269945">
    <property type="component" value="Unassembled WGS sequence"/>
</dbReference>
<proteinExistence type="predicted"/>
<name>A0A9X9LPR8_GULGU</name>
<evidence type="ECO:0000313" key="2">
    <source>
        <dbReference type="EMBL" id="VCW78607.1"/>
    </source>
</evidence>
<evidence type="ECO:0000256" key="1">
    <source>
        <dbReference type="SAM" id="MobiDB-lite"/>
    </source>
</evidence>
<accession>A0A9X9LPR8</accession>
<reference evidence="2 3" key="1">
    <citation type="submission" date="2018-10" db="EMBL/GenBank/DDBJ databases">
        <authorList>
            <person name="Ekblom R."/>
            <person name="Jareborg N."/>
        </authorList>
    </citation>
    <scope>NUCLEOTIDE SEQUENCE [LARGE SCALE GENOMIC DNA]</scope>
    <source>
        <tissue evidence="2">Muscle</tissue>
    </source>
</reference>
<keyword evidence="3" id="KW-1185">Reference proteome</keyword>
<dbReference type="EMBL" id="CYRY02010380">
    <property type="protein sequence ID" value="VCW78607.1"/>
    <property type="molecule type" value="Genomic_DNA"/>
</dbReference>
<feature type="region of interest" description="Disordered" evidence="1">
    <location>
        <begin position="1"/>
        <end position="24"/>
    </location>
</feature>
<feature type="compositionally biased region" description="Polar residues" evidence="1">
    <location>
        <begin position="1"/>
        <end position="10"/>
    </location>
</feature>
<organism evidence="2 3">
    <name type="scientific">Gulo gulo</name>
    <name type="common">Wolverine</name>
    <name type="synonym">Gluton</name>
    <dbReference type="NCBI Taxonomy" id="48420"/>
    <lineage>
        <taxon>Eukaryota</taxon>
        <taxon>Metazoa</taxon>
        <taxon>Chordata</taxon>
        <taxon>Craniata</taxon>
        <taxon>Vertebrata</taxon>
        <taxon>Euteleostomi</taxon>
        <taxon>Mammalia</taxon>
        <taxon>Eutheria</taxon>
        <taxon>Laurasiatheria</taxon>
        <taxon>Carnivora</taxon>
        <taxon>Caniformia</taxon>
        <taxon>Musteloidea</taxon>
        <taxon>Mustelidae</taxon>
        <taxon>Guloninae</taxon>
        <taxon>Gulo</taxon>
    </lineage>
</organism>